<dbReference type="InterPro" id="IPR011251">
    <property type="entry name" value="Luciferase-like_dom"/>
</dbReference>
<dbReference type="EMBL" id="JABUKG010000008">
    <property type="protein sequence ID" value="MBY6320991.1"/>
    <property type="molecule type" value="Genomic_DNA"/>
</dbReference>
<evidence type="ECO:0000256" key="2">
    <source>
        <dbReference type="ARBA" id="ARBA00022643"/>
    </source>
</evidence>
<protein>
    <submittedName>
        <fullName evidence="6">LLM class flavin-dependent oxidoreductase</fullName>
    </submittedName>
</protein>
<dbReference type="PANTHER" id="PTHR30011:SF16">
    <property type="entry name" value="C2H2 FINGER DOMAIN TRANSCRIPTION FACTOR (EUROFUNG)-RELATED"/>
    <property type="match status" value="1"/>
</dbReference>
<dbReference type="Proteomes" id="UP001520140">
    <property type="component" value="Unassembled WGS sequence"/>
</dbReference>
<proteinExistence type="predicted"/>
<dbReference type="InterPro" id="IPR036661">
    <property type="entry name" value="Luciferase-like_sf"/>
</dbReference>
<evidence type="ECO:0000313" key="7">
    <source>
        <dbReference type="Proteomes" id="UP001520140"/>
    </source>
</evidence>
<keyword evidence="4" id="KW-0503">Monooxygenase</keyword>
<keyword evidence="7" id="KW-1185">Reference proteome</keyword>
<evidence type="ECO:0000256" key="3">
    <source>
        <dbReference type="ARBA" id="ARBA00023002"/>
    </source>
</evidence>
<dbReference type="SUPFAM" id="SSF51679">
    <property type="entry name" value="Bacterial luciferase-like"/>
    <property type="match status" value="1"/>
</dbReference>
<evidence type="ECO:0000259" key="5">
    <source>
        <dbReference type="Pfam" id="PF00296"/>
    </source>
</evidence>
<evidence type="ECO:0000313" key="6">
    <source>
        <dbReference type="EMBL" id="MBY6320991.1"/>
    </source>
</evidence>
<organism evidence="6 7">
    <name type="scientific">Rhodococcoides kroppenstedtii</name>
    <dbReference type="NCBI Taxonomy" id="293050"/>
    <lineage>
        <taxon>Bacteria</taxon>
        <taxon>Bacillati</taxon>
        <taxon>Actinomycetota</taxon>
        <taxon>Actinomycetes</taxon>
        <taxon>Mycobacteriales</taxon>
        <taxon>Nocardiaceae</taxon>
        <taxon>Rhodococcoides</taxon>
    </lineage>
</organism>
<dbReference type="PANTHER" id="PTHR30011">
    <property type="entry name" value="ALKANESULFONATE MONOOXYGENASE-RELATED"/>
    <property type="match status" value="1"/>
</dbReference>
<evidence type="ECO:0000256" key="1">
    <source>
        <dbReference type="ARBA" id="ARBA00022630"/>
    </source>
</evidence>
<keyword evidence="3" id="KW-0560">Oxidoreductase</keyword>
<feature type="domain" description="Luciferase-like" evidence="5">
    <location>
        <begin position="10"/>
        <end position="187"/>
    </location>
</feature>
<dbReference type="Pfam" id="PF00296">
    <property type="entry name" value="Bac_luciferase"/>
    <property type="match status" value="1"/>
</dbReference>
<name>A0ABS7NSK3_9NOCA</name>
<dbReference type="InterPro" id="IPR051260">
    <property type="entry name" value="Diverse_substr_monoxygenases"/>
</dbReference>
<keyword evidence="2" id="KW-0288">FMN</keyword>
<sequence>MSSTVSIGIDVGSGSVDPAEIRSVARAAENAGFTYVSFGDGDPTRGLDPVSRAAFVVGVTSTIGLVAPADTTYAEPFHVSSQLASLDHASRGRAGWIAVRNDAAAVASAWGRPHLTDDADLRREQRDAVTVARDLWDSWEGDAVIRHAASGRYLDRDRLHYVDFRGETYSVKGPAIVPRPPQGQVVVFGRAGELDDDLLDVVLVESQGDTGTATPTVLDVEAPTDRAGAEALADRIVRDRLSVRLRTDDPTAVLAVATRFLLPAVIAAGVVHRPRVGATLRDHLGLARPVNRFEAAS</sequence>
<evidence type="ECO:0000256" key="4">
    <source>
        <dbReference type="ARBA" id="ARBA00023033"/>
    </source>
</evidence>
<accession>A0ABS7NSK3</accession>
<dbReference type="Gene3D" id="3.20.20.30">
    <property type="entry name" value="Luciferase-like domain"/>
    <property type="match status" value="1"/>
</dbReference>
<gene>
    <name evidence="6" type="ORF">HQ605_09170</name>
</gene>
<dbReference type="RefSeq" id="WP_068099329.1">
    <property type="nucleotide sequence ID" value="NZ_JABUKE010000005.1"/>
</dbReference>
<comment type="caution">
    <text evidence="6">The sequence shown here is derived from an EMBL/GenBank/DDBJ whole genome shotgun (WGS) entry which is preliminary data.</text>
</comment>
<keyword evidence="1" id="KW-0285">Flavoprotein</keyword>
<reference evidence="6 7" key="1">
    <citation type="submission" date="2020-06" db="EMBL/GenBank/DDBJ databases">
        <title>Taxonomy, biology and ecology of Rhodococcus bacteria occurring in California pistachio and other woody hosts as revealed by genome sequence analyses.</title>
        <authorList>
            <person name="Gai Y."/>
            <person name="Riely B."/>
        </authorList>
    </citation>
    <scope>NUCLEOTIDE SEQUENCE [LARGE SCALE GENOMIC DNA]</scope>
    <source>
        <strain evidence="6 7">BP-284</strain>
    </source>
</reference>